<keyword evidence="1" id="KW-0597">Phosphoprotein</keyword>
<feature type="domain" description="OmpR/PhoB-type" evidence="8">
    <location>
        <begin position="136"/>
        <end position="234"/>
    </location>
</feature>
<dbReference type="PROSITE" id="PS51755">
    <property type="entry name" value="OMPR_PHOB"/>
    <property type="match status" value="1"/>
</dbReference>
<evidence type="ECO:0000256" key="3">
    <source>
        <dbReference type="ARBA" id="ARBA00023015"/>
    </source>
</evidence>
<comment type="caution">
    <text evidence="9">The sequence shown here is derived from an EMBL/GenBank/DDBJ whole genome shotgun (WGS) entry which is preliminary data.</text>
</comment>
<dbReference type="SUPFAM" id="SSF52172">
    <property type="entry name" value="CheY-like"/>
    <property type="match status" value="1"/>
</dbReference>
<dbReference type="GO" id="GO:0000976">
    <property type="term" value="F:transcription cis-regulatory region binding"/>
    <property type="evidence" value="ECO:0007669"/>
    <property type="project" value="TreeGrafter"/>
</dbReference>
<dbReference type="PANTHER" id="PTHR48111">
    <property type="entry name" value="REGULATOR OF RPOS"/>
    <property type="match status" value="1"/>
</dbReference>
<sequence length="263" mass="28768">MTRCPTLTRETDMRVLLCSARPGPSELAEALEREGLVVTIAAMAESLAAIPLHAAQQDAVVIELAELRREEVLLVRGLRSLGLQLPLLLLCRAATADAEREASDAGADDVLVRHASASVISARLRATHRRCAGHPVTRVTCANVTLEPGRRQVFVDDRPVRLTAREFDVLEMLMLRRGAIQTKEYLLGRLYGDTGGRENRILDVFICKLRRKLAAAGAVEIIRTVWGYGYLAEAPAGTRGSPDLPDWARPEDSPGAFRVRSTA</sequence>
<keyword evidence="5" id="KW-0804">Transcription</keyword>
<proteinExistence type="predicted"/>
<dbReference type="GO" id="GO:0000156">
    <property type="term" value="F:phosphorelay response regulator activity"/>
    <property type="evidence" value="ECO:0007669"/>
    <property type="project" value="TreeGrafter"/>
</dbReference>
<evidence type="ECO:0000313" key="9">
    <source>
        <dbReference type="EMBL" id="TCZ57974.1"/>
    </source>
</evidence>
<dbReference type="InterPro" id="IPR016032">
    <property type="entry name" value="Sig_transdc_resp-reg_C-effctor"/>
</dbReference>
<evidence type="ECO:0000256" key="7">
    <source>
        <dbReference type="SAM" id="MobiDB-lite"/>
    </source>
</evidence>
<feature type="region of interest" description="Disordered" evidence="7">
    <location>
        <begin position="238"/>
        <end position="263"/>
    </location>
</feature>
<dbReference type="InterPro" id="IPR036388">
    <property type="entry name" value="WH-like_DNA-bd_sf"/>
</dbReference>
<dbReference type="InterPro" id="IPR039420">
    <property type="entry name" value="WalR-like"/>
</dbReference>
<dbReference type="EMBL" id="SKBM01000017">
    <property type="protein sequence ID" value="TCZ57974.1"/>
    <property type="molecule type" value="Genomic_DNA"/>
</dbReference>
<dbReference type="CDD" id="cd00383">
    <property type="entry name" value="trans_reg_C"/>
    <property type="match status" value="1"/>
</dbReference>
<accession>A0A4R4DEX8</accession>
<reference evidence="9 10" key="1">
    <citation type="submission" date="2019-03" db="EMBL/GenBank/DDBJ databases">
        <title>Paracraurococcus aquatilis NE82 genome sequence.</title>
        <authorList>
            <person name="Zhao Y."/>
            <person name="Du Z."/>
        </authorList>
    </citation>
    <scope>NUCLEOTIDE SEQUENCE [LARGE SCALE GENOMIC DNA]</scope>
    <source>
        <strain evidence="9 10">NE82</strain>
    </source>
</reference>
<keyword evidence="10" id="KW-1185">Reference proteome</keyword>
<dbReference type="Gene3D" id="1.10.10.10">
    <property type="entry name" value="Winged helix-like DNA-binding domain superfamily/Winged helix DNA-binding domain"/>
    <property type="match status" value="1"/>
</dbReference>
<evidence type="ECO:0000256" key="6">
    <source>
        <dbReference type="PROSITE-ProRule" id="PRU01091"/>
    </source>
</evidence>
<keyword evidence="4 6" id="KW-0238">DNA-binding</keyword>
<gene>
    <name evidence="9" type="ORF">EXY23_17490</name>
</gene>
<name>A0A4R4DEX8_9PROT</name>
<dbReference type="InterPro" id="IPR011006">
    <property type="entry name" value="CheY-like_superfamily"/>
</dbReference>
<dbReference type="AlphaFoldDB" id="A0A4R4DEX8"/>
<dbReference type="OrthoDB" id="9802426at2"/>
<dbReference type="GO" id="GO:0006355">
    <property type="term" value="P:regulation of DNA-templated transcription"/>
    <property type="evidence" value="ECO:0007669"/>
    <property type="project" value="InterPro"/>
</dbReference>
<evidence type="ECO:0000256" key="5">
    <source>
        <dbReference type="ARBA" id="ARBA00023163"/>
    </source>
</evidence>
<dbReference type="SMART" id="SM00862">
    <property type="entry name" value="Trans_reg_C"/>
    <property type="match status" value="1"/>
</dbReference>
<evidence type="ECO:0000313" key="10">
    <source>
        <dbReference type="Proteomes" id="UP000295023"/>
    </source>
</evidence>
<dbReference type="Gene3D" id="3.40.50.2300">
    <property type="match status" value="1"/>
</dbReference>
<dbReference type="Pfam" id="PF00486">
    <property type="entry name" value="Trans_reg_C"/>
    <property type="match status" value="1"/>
</dbReference>
<evidence type="ECO:0000259" key="8">
    <source>
        <dbReference type="PROSITE" id="PS51755"/>
    </source>
</evidence>
<dbReference type="PANTHER" id="PTHR48111:SF1">
    <property type="entry name" value="TWO-COMPONENT RESPONSE REGULATOR ORR33"/>
    <property type="match status" value="1"/>
</dbReference>
<keyword evidence="2" id="KW-0902">Two-component regulatory system</keyword>
<organism evidence="9 10">
    <name type="scientific">Roseicella aquatilis</name>
    <dbReference type="NCBI Taxonomy" id="2527868"/>
    <lineage>
        <taxon>Bacteria</taxon>
        <taxon>Pseudomonadati</taxon>
        <taxon>Pseudomonadota</taxon>
        <taxon>Alphaproteobacteria</taxon>
        <taxon>Acetobacterales</taxon>
        <taxon>Roseomonadaceae</taxon>
        <taxon>Roseicella</taxon>
    </lineage>
</organism>
<evidence type="ECO:0000256" key="2">
    <source>
        <dbReference type="ARBA" id="ARBA00023012"/>
    </source>
</evidence>
<protein>
    <submittedName>
        <fullName evidence="9">Response regulator transcription factor</fullName>
    </submittedName>
</protein>
<evidence type="ECO:0000256" key="1">
    <source>
        <dbReference type="ARBA" id="ARBA00022553"/>
    </source>
</evidence>
<dbReference type="GO" id="GO:0005829">
    <property type="term" value="C:cytosol"/>
    <property type="evidence" value="ECO:0007669"/>
    <property type="project" value="TreeGrafter"/>
</dbReference>
<feature type="DNA-binding region" description="OmpR/PhoB-type" evidence="6">
    <location>
        <begin position="136"/>
        <end position="234"/>
    </location>
</feature>
<evidence type="ECO:0000256" key="4">
    <source>
        <dbReference type="ARBA" id="ARBA00023125"/>
    </source>
</evidence>
<dbReference type="SUPFAM" id="SSF46894">
    <property type="entry name" value="C-terminal effector domain of the bipartite response regulators"/>
    <property type="match status" value="1"/>
</dbReference>
<dbReference type="InterPro" id="IPR001867">
    <property type="entry name" value="OmpR/PhoB-type_DNA-bd"/>
</dbReference>
<dbReference type="GO" id="GO:0032993">
    <property type="term" value="C:protein-DNA complex"/>
    <property type="evidence" value="ECO:0007669"/>
    <property type="project" value="TreeGrafter"/>
</dbReference>
<keyword evidence="3" id="KW-0805">Transcription regulation</keyword>
<dbReference type="Proteomes" id="UP000295023">
    <property type="component" value="Unassembled WGS sequence"/>
</dbReference>